<name>A0A0J7JXW5_LASNI</name>
<reference evidence="1 2" key="1">
    <citation type="submission" date="2015-04" db="EMBL/GenBank/DDBJ databases">
        <title>Lasius niger genome sequencing.</title>
        <authorList>
            <person name="Konorov E.A."/>
            <person name="Nikitin M.A."/>
            <person name="Kirill M.V."/>
            <person name="Chang P."/>
        </authorList>
    </citation>
    <scope>NUCLEOTIDE SEQUENCE [LARGE SCALE GENOMIC DNA]</scope>
    <source>
        <tissue evidence="1">Whole</tissue>
    </source>
</reference>
<protein>
    <submittedName>
        <fullName evidence="1">Uncharacterized protein</fullName>
    </submittedName>
</protein>
<dbReference type="Proteomes" id="UP000036403">
    <property type="component" value="Unassembled WGS sequence"/>
</dbReference>
<evidence type="ECO:0000313" key="1">
    <source>
        <dbReference type="EMBL" id="KMQ83023.1"/>
    </source>
</evidence>
<dbReference type="AlphaFoldDB" id="A0A0J7JXW5"/>
<accession>A0A0J7JXW5</accession>
<keyword evidence="2" id="KW-1185">Reference proteome</keyword>
<comment type="caution">
    <text evidence="1">The sequence shown here is derived from an EMBL/GenBank/DDBJ whole genome shotgun (WGS) entry which is preliminary data.</text>
</comment>
<evidence type="ECO:0000313" key="2">
    <source>
        <dbReference type="Proteomes" id="UP000036403"/>
    </source>
</evidence>
<dbReference type="PaxDb" id="67767-A0A0J7JXW5"/>
<proteinExistence type="predicted"/>
<dbReference type="EMBL" id="LBMM01021703">
    <property type="protein sequence ID" value="KMQ83023.1"/>
    <property type="molecule type" value="Genomic_DNA"/>
</dbReference>
<sequence>MVGHAALGTLRHPCLEYGNHCHLSVLPRVFGRSKYSRHCSHILRYSSSLTISFICLERTPFSSSLNPFNHMYILFLIGAMNLKGGILAKSIAALLDTVCLDKLQINFCASYSRI</sequence>
<gene>
    <name evidence="1" type="ORF">RF55_21161</name>
</gene>
<organism evidence="1 2">
    <name type="scientific">Lasius niger</name>
    <name type="common">Black garden ant</name>
    <dbReference type="NCBI Taxonomy" id="67767"/>
    <lineage>
        <taxon>Eukaryota</taxon>
        <taxon>Metazoa</taxon>
        <taxon>Ecdysozoa</taxon>
        <taxon>Arthropoda</taxon>
        <taxon>Hexapoda</taxon>
        <taxon>Insecta</taxon>
        <taxon>Pterygota</taxon>
        <taxon>Neoptera</taxon>
        <taxon>Endopterygota</taxon>
        <taxon>Hymenoptera</taxon>
        <taxon>Apocrita</taxon>
        <taxon>Aculeata</taxon>
        <taxon>Formicoidea</taxon>
        <taxon>Formicidae</taxon>
        <taxon>Formicinae</taxon>
        <taxon>Lasius</taxon>
        <taxon>Lasius</taxon>
    </lineage>
</organism>